<evidence type="ECO:0000313" key="14">
    <source>
        <dbReference type="Proteomes" id="UP000515800"/>
    </source>
</evidence>
<comment type="cofactor">
    <cofactor evidence="1">
        <name>Mg(2+)</name>
        <dbReference type="ChEBI" id="CHEBI:18420"/>
    </cofactor>
</comment>
<organism evidence="13 14">
    <name type="scientific">Weissella diestrammenae</name>
    <dbReference type="NCBI Taxonomy" id="1162633"/>
    <lineage>
        <taxon>Bacteria</taxon>
        <taxon>Bacillati</taxon>
        <taxon>Bacillota</taxon>
        <taxon>Bacilli</taxon>
        <taxon>Lactobacillales</taxon>
        <taxon>Lactobacillaceae</taxon>
        <taxon>Weissella</taxon>
    </lineage>
</organism>
<evidence type="ECO:0000256" key="12">
    <source>
        <dbReference type="RuleBase" id="RU004466"/>
    </source>
</evidence>
<dbReference type="GO" id="GO:0046872">
    <property type="term" value="F:metal ion binding"/>
    <property type="evidence" value="ECO:0007669"/>
    <property type="project" value="UniProtKB-KW"/>
</dbReference>
<dbReference type="Pfam" id="PF00348">
    <property type="entry name" value="polyprenyl_synt"/>
    <property type="match status" value="1"/>
</dbReference>
<dbReference type="SUPFAM" id="SSF48576">
    <property type="entry name" value="Terpenoid synthases"/>
    <property type="match status" value="1"/>
</dbReference>
<evidence type="ECO:0000256" key="5">
    <source>
        <dbReference type="ARBA" id="ARBA00022679"/>
    </source>
</evidence>
<dbReference type="GO" id="GO:0016114">
    <property type="term" value="P:terpenoid biosynthetic process"/>
    <property type="evidence" value="ECO:0007669"/>
    <property type="project" value="UniProtKB-ARBA"/>
</dbReference>
<dbReference type="Proteomes" id="UP000515800">
    <property type="component" value="Chromosome"/>
</dbReference>
<gene>
    <name evidence="13" type="ORF">H9L19_05990</name>
</gene>
<dbReference type="PANTHER" id="PTHR43281:SF1">
    <property type="entry name" value="FARNESYL DIPHOSPHATE SYNTHASE"/>
    <property type="match status" value="1"/>
</dbReference>
<evidence type="ECO:0000256" key="3">
    <source>
        <dbReference type="ARBA" id="ARBA00012439"/>
    </source>
</evidence>
<keyword evidence="5 12" id="KW-0808">Transferase</keyword>
<dbReference type="EMBL" id="CP060724">
    <property type="protein sequence ID" value="QNN76110.1"/>
    <property type="molecule type" value="Genomic_DNA"/>
</dbReference>
<dbReference type="Gene3D" id="1.10.600.10">
    <property type="entry name" value="Farnesyl Diphosphate Synthase"/>
    <property type="match status" value="1"/>
</dbReference>
<evidence type="ECO:0000256" key="10">
    <source>
        <dbReference type="ARBA" id="ARBA00032873"/>
    </source>
</evidence>
<evidence type="ECO:0000256" key="11">
    <source>
        <dbReference type="ARBA" id="ARBA00049399"/>
    </source>
</evidence>
<protein>
    <recommendedName>
        <fullName evidence="4">Farnesyl diphosphate synthase</fullName>
        <ecNumber evidence="3">2.5.1.10</ecNumber>
    </recommendedName>
    <alternativeName>
        <fullName evidence="10">(2E,6E)-farnesyl diphosphate synthase</fullName>
    </alternativeName>
    <alternativeName>
        <fullName evidence="9">Geranyltranstransferase</fullName>
    </alternativeName>
</protein>
<keyword evidence="8" id="KW-0414">Isoprene biosynthesis</keyword>
<dbReference type="AlphaFoldDB" id="A0A7G9T7N5"/>
<dbReference type="GO" id="GO:0004337">
    <property type="term" value="F:(2E,6E)-farnesyl diphosphate synthase activity"/>
    <property type="evidence" value="ECO:0007669"/>
    <property type="project" value="UniProtKB-EC"/>
</dbReference>
<proteinExistence type="inferred from homology"/>
<dbReference type="SFLD" id="SFLDS00005">
    <property type="entry name" value="Isoprenoid_Synthase_Type_I"/>
    <property type="match status" value="1"/>
</dbReference>
<dbReference type="SFLD" id="SFLDG01017">
    <property type="entry name" value="Polyprenyl_Transferase_Like"/>
    <property type="match status" value="1"/>
</dbReference>
<dbReference type="InterPro" id="IPR008949">
    <property type="entry name" value="Isoprenoid_synthase_dom_sf"/>
</dbReference>
<keyword evidence="7" id="KW-0460">Magnesium</keyword>
<accession>A0A7G9T7N5</accession>
<evidence type="ECO:0000313" key="13">
    <source>
        <dbReference type="EMBL" id="QNN76110.1"/>
    </source>
</evidence>
<dbReference type="PANTHER" id="PTHR43281">
    <property type="entry name" value="FARNESYL DIPHOSPHATE SYNTHASE"/>
    <property type="match status" value="1"/>
</dbReference>
<evidence type="ECO:0000256" key="1">
    <source>
        <dbReference type="ARBA" id="ARBA00001946"/>
    </source>
</evidence>
<sequence>MTLEHELLKDVVAGDLQRAMSYAVLAGGKRLRPLLTLAVSQTFGVAPEKIVKAASAVELMHTYSLIHDDLPAMDDDQTRRGQPTTHIAFGEAIAILAGDALQPLAFQWLIDPNLRPDQQADLVMSLAKASGGQGMVAGQIADMAATNGDTLLLADLEQLHLKKTGALLAYSMVAGGVMADVSSRTQEQLVHFGQAFGLAFQIKDDLQDGYQDDDENKQSYLQLLGAAGAKKYLTKHVQLAKAALADLTDETGIDVSLLMSSLAYFDDMVEK</sequence>
<evidence type="ECO:0000256" key="9">
    <source>
        <dbReference type="ARBA" id="ARBA00032380"/>
    </source>
</evidence>
<dbReference type="InterPro" id="IPR000092">
    <property type="entry name" value="Polyprenyl_synt"/>
</dbReference>
<dbReference type="CDD" id="cd00685">
    <property type="entry name" value="Trans_IPPS_HT"/>
    <property type="match status" value="1"/>
</dbReference>
<evidence type="ECO:0000256" key="2">
    <source>
        <dbReference type="ARBA" id="ARBA00006706"/>
    </source>
</evidence>
<comment type="similarity">
    <text evidence="2 12">Belongs to the FPP/GGPP synthase family.</text>
</comment>
<evidence type="ECO:0000256" key="6">
    <source>
        <dbReference type="ARBA" id="ARBA00022723"/>
    </source>
</evidence>
<name>A0A7G9T7N5_9LACO</name>
<comment type="catalytic activity">
    <reaction evidence="11">
        <text>isopentenyl diphosphate + (2E)-geranyl diphosphate = (2E,6E)-farnesyl diphosphate + diphosphate</text>
        <dbReference type="Rhea" id="RHEA:19361"/>
        <dbReference type="ChEBI" id="CHEBI:33019"/>
        <dbReference type="ChEBI" id="CHEBI:58057"/>
        <dbReference type="ChEBI" id="CHEBI:128769"/>
        <dbReference type="ChEBI" id="CHEBI:175763"/>
        <dbReference type="EC" id="2.5.1.10"/>
    </reaction>
</comment>
<keyword evidence="14" id="KW-1185">Reference proteome</keyword>
<evidence type="ECO:0000256" key="7">
    <source>
        <dbReference type="ARBA" id="ARBA00022842"/>
    </source>
</evidence>
<evidence type="ECO:0000256" key="4">
    <source>
        <dbReference type="ARBA" id="ARBA00015100"/>
    </source>
</evidence>
<keyword evidence="6" id="KW-0479">Metal-binding</keyword>
<dbReference type="PROSITE" id="PS00723">
    <property type="entry name" value="POLYPRENYL_SYNTHASE_1"/>
    <property type="match status" value="1"/>
</dbReference>
<dbReference type="KEGG" id="wdi:H9L19_05990"/>
<dbReference type="FunFam" id="1.10.600.10:FF:000001">
    <property type="entry name" value="Geranylgeranyl diphosphate synthase"/>
    <property type="match status" value="1"/>
</dbReference>
<evidence type="ECO:0000256" key="8">
    <source>
        <dbReference type="ARBA" id="ARBA00023229"/>
    </source>
</evidence>
<dbReference type="EC" id="2.5.1.10" evidence="3"/>
<dbReference type="PROSITE" id="PS00444">
    <property type="entry name" value="POLYPRENYL_SYNTHASE_2"/>
    <property type="match status" value="1"/>
</dbReference>
<reference evidence="13 14" key="1">
    <citation type="submission" date="2020-08" db="EMBL/GenBank/DDBJ databases">
        <title>Genome sequence of Weissella diestrammenae KACC 16890T.</title>
        <authorList>
            <person name="Hyun D.-W."/>
            <person name="Bae J.-W."/>
        </authorList>
    </citation>
    <scope>NUCLEOTIDE SEQUENCE [LARGE SCALE GENOMIC DNA]</scope>
    <source>
        <strain evidence="13 14">KACC 16890</strain>
    </source>
</reference>
<dbReference type="InterPro" id="IPR033749">
    <property type="entry name" value="Polyprenyl_synt_CS"/>
</dbReference>